<dbReference type="PANTHER" id="PTHR42770">
    <property type="entry name" value="AMINO ACID TRANSPORTER-RELATED"/>
    <property type="match status" value="1"/>
</dbReference>
<feature type="transmembrane region" description="Helical" evidence="6">
    <location>
        <begin position="349"/>
        <end position="368"/>
    </location>
</feature>
<organism evidence="7 8">
    <name type="scientific">Bacillus bingmayongensis</name>
    <dbReference type="NCBI Taxonomy" id="1150157"/>
    <lineage>
        <taxon>Bacteria</taxon>
        <taxon>Bacillati</taxon>
        <taxon>Bacillota</taxon>
        <taxon>Bacilli</taxon>
        <taxon>Bacillales</taxon>
        <taxon>Bacillaceae</taxon>
        <taxon>Bacillus</taxon>
    </lineage>
</organism>
<keyword evidence="5 6" id="KW-0472">Membrane</keyword>
<comment type="caution">
    <text evidence="7">The sequence shown here is derived from an EMBL/GenBank/DDBJ whole genome shotgun (WGS) entry which is preliminary data.</text>
</comment>
<dbReference type="EMBL" id="JAXOVW010000051">
    <property type="protein sequence ID" value="MDZ5609144.1"/>
    <property type="molecule type" value="Genomic_DNA"/>
</dbReference>
<feature type="transmembrane region" description="Helical" evidence="6">
    <location>
        <begin position="118"/>
        <end position="140"/>
    </location>
</feature>
<feature type="transmembrane region" description="Helical" evidence="6">
    <location>
        <begin position="147"/>
        <end position="168"/>
    </location>
</feature>
<dbReference type="Gene3D" id="1.20.1740.10">
    <property type="entry name" value="Amino acid/polyamine transporter I"/>
    <property type="match status" value="1"/>
</dbReference>
<dbReference type="PANTHER" id="PTHR42770:SF13">
    <property type="entry name" value="L-METHIONINE_BRANCHED-CHAIN AMINO ACID EXPORTER YJEH"/>
    <property type="match status" value="1"/>
</dbReference>
<dbReference type="Proteomes" id="UP001291930">
    <property type="component" value="Unassembled WGS sequence"/>
</dbReference>
<evidence type="ECO:0000313" key="8">
    <source>
        <dbReference type="Proteomes" id="UP001291930"/>
    </source>
</evidence>
<dbReference type="InterPro" id="IPR050367">
    <property type="entry name" value="APC_superfamily"/>
</dbReference>
<dbReference type="InterPro" id="IPR002293">
    <property type="entry name" value="AA/rel_permease1"/>
</dbReference>
<evidence type="ECO:0000256" key="5">
    <source>
        <dbReference type="ARBA" id="ARBA00023136"/>
    </source>
</evidence>
<feature type="transmembrane region" description="Helical" evidence="6">
    <location>
        <begin position="43"/>
        <end position="65"/>
    </location>
</feature>
<feature type="transmembrane region" description="Helical" evidence="6">
    <location>
        <begin position="270"/>
        <end position="290"/>
    </location>
</feature>
<sequence>MSNDFKETISIRKGTALYVGAVLGSGILILPGMTASIAGPSAIISWVIMILLSIPLAFTFAFLSIEYPSAGGIATFSEKAFGKNIGAIIGWCFFIAGSIGQIIVSLTGGMYIVKVLDLPFYFAYVIAFLILSIAICSNFFGLQMSGVFQVCIGVLTFLILFITIVCSLPNIEMKNMNVNVSVNEIQPILHASLLIFWSFFGWEAISSLAPEFKSPRRRNIIFSTGVAIVIIGFLYIGIAVSVIGTRSYSIDSNNSTALVIVIKNTLGDQFAWLVGLVAFMICLGTTNAFIASMSRLGYSLGKEGFAPKYLGYLDHKRNVPTYALMTVGFIAVTGIFISFIFHIGLDTLVLIPNSLGIVTYIVGTAAGIKLIKNRLGKFFSVTAFTCCVMVYPFIGDVIAIPIVVALMCLMYLYISNRKGSKCTLYKKKK</sequence>
<evidence type="ECO:0000256" key="1">
    <source>
        <dbReference type="ARBA" id="ARBA00004651"/>
    </source>
</evidence>
<gene>
    <name evidence="7" type="ORF">U2I54_19260</name>
</gene>
<feature type="transmembrane region" description="Helical" evidence="6">
    <location>
        <begin position="397"/>
        <end position="414"/>
    </location>
</feature>
<evidence type="ECO:0000256" key="3">
    <source>
        <dbReference type="ARBA" id="ARBA00022692"/>
    </source>
</evidence>
<evidence type="ECO:0000256" key="2">
    <source>
        <dbReference type="ARBA" id="ARBA00022475"/>
    </source>
</evidence>
<dbReference type="RefSeq" id="WP_374218691.1">
    <property type="nucleotide sequence ID" value="NZ_JAXOVW010000051.1"/>
</dbReference>
<accession>A0ABU5K099</accession>
<keyword evidence="4 6" id="KW-1133">Transmembrane helix</keyword>
<proteinExistence type="predicted"/>
<reference evidence="8" key="1">
    <citation type="submission" date="2023-11" db="EMBL/GenBank/DDBJ databases">
        <title>Genome Sequence of Bacillus pseudomycoides stain BUPM19.</title>
        <authorList>
            <person name="Farhat A."/>
        </authorList>
    </citation>
    <scope>NUCLEOTIDE SEQUENCE [LARGE SCALE GENOMIC DNA]</scope>
    <source>
        <strain evidence="8">BUPM19</strain>
    </source>
</reference>
<feature type="transmembrane region" description="Helical" evidence="6">
    <location>
        <begin position="375"/>
        <end position="391"/>
    </location>
</feature>
<keyword evidence="2" id="KW-1003">Cell membrane</keyword>
<evidence type="ECO:0000256" key="4">
    <source>
        <dbReference type="ARBA" id="ARBA00022989"/>
    </source>
</evidence>
<evidence type="ECO:0000313" key="7">
    <source>
        <dbReference type="EMBL" id="MDZ5609144.1"/>
    </source>
</evidence>
<protein>
    <submittedName>
        <fullName evidence="7">Amino acid permease</fullName>
    </submittedName>
</protein>
<feature type="transmembrane region" description="Helical" evidence="6">
    <location>
        <begin position="220"/>
        <end position="243"/>
    </location>
</feature>
<evidence type="ECO:0000256" key="6">
    <source>
        <dbReference type="SAM" id="Phobius"/>
    </source>
</evidence>
<keyword evidence="3 6" id="KW-0812">Transmembrane</keyword>
<feature type="transmembrane region" description="Helical" evidence="6">
    <location>
        <begin position="85"/>
        <end position="112"/>
    </location>
</feature>
<feature type="transmembrane region" description="Helical" evidence="6">
    <location>
        <begin position="188"/>
        <end position="208"/>
    </location>
</feature>
<comment type="subcellular location">
    <subcellularLocation>
        <location evidence="1">Cell membrane</location>
        <topology evidence="1">Multi-pass membrane protein</topology>
    </subcellularLocation>
</comment>
<name>A0ABU5K099_9BACI</name>
<feature type="transmembrane region" description="Helical" evidence="6">
    <location>
        <begin position="16"/>
        <end position="37"/>
    </location>
</feature>
<dbReference type="PIRSF" id="PIRSF006060">
    <property type="entry name" value="AA_transporter"/>
    <property type="match status" value="1"/>
</dbReference>
<dbReference type="Pfam" id="PF13520">
    <property type="entry name" value="AA_permease_2"/>
    <property type="match status" value="1"/>
</dbReference>
<keyword evidence="8" id="KW-1185">Reference proteome</keyword>
<feature type="transmembrane region" description="Helical" evidence="6">
    <location>
        <begin position="322"/>
        <end position="343"/>
    </location>
</feature>